<dbReference type="Proteomes" id="UP000006729">
    <property type="component" value="Chromosome 2"/>
</dbReference>
<feature type="transmembrane region" description="Helical" evidence="1">
    <location>
        <begin position="75"/>
        <end position="95"/>
    </location>
</feature>
<dbReference type="AlphaFoldDB" id="A0A3N7EI01"/>
<dbReference type="InParanoid" id="A0A3N7EI01"/>
<protein>
    <submittedName>
        <fullName evidence="2">Uncharacterized protein</fullName>
    </submittedName>
</protein>
<keyword evidence="1" id="KW-0472">Membrane</keyword>
<name>A0A3N7EI01_POPTR</name>
<accession>A0A3N7EI01</accession>
<evidence type="ECO:0000313" key="3">
    <source>
        <dbReference type="Proteomes" id="UP000006729"/>
    </source>
</evidence>
<keyword evidence="3" id="KW-1185">Reference proteome</keyword>
<sequence>MRTELISEIFETSVGWSSKLATISMSDEWWKTKIQEIREAKKSRHAGIEPSLWFKFSQTLLLLDSMRGHHLPKSCVMMMLVMMAITMPMLMSLIWKKKAVILRRMAFQILRMIFVTWLVGLKCPAKVTHVSVARENKKEYFKVQDRKKAIENRITAAVMLGLTS</sequence>
<reference evidence="2 3" key="1">
    <citation type="journal article" date="2006" name="Science">
        <title>The genome of black cottonwood, Populus trichocarpa (Torr. &amp; Gray).</title>
        <authorList>
            <person name="Tuskan G.A."/>
            <person name="Difazio S."/>
            <person name="Jansson S."/>
            <person name="Bohlmann J."/>
            <person name="Grigoriev I."/>
            <person name="Hellsten U."/>
            <person name="Putnam N."/>
            <person name="Ralph S."/>
            <person name="Rombauts S."/>
            <person name="Salamov A."/>
            <person name="Schein J."/>
            <person name="Sterck L."/>
            <person name="Aerts A."/>
            <person name="Bhalerao R.R."/>
            <person name="Bhalerao R.P."/>
            <person name="Blaudez D."/>
            <person name="Boerjan W."/>
            <person name="Brun A."/>
            <person name="Brunner A."/>
            <person name="Busov V."/>
            <person name="Campbell M."/>
            <person name="Carlson J."/>
            <person name="Chalot M."/>
            <person name="Chapman J."/>
            <person name="Chen G.L."/>
            <person name="Cooper D."/>
            <person name="Coutinho P.M."/>
            <person name="Couturier J."/>
            <person name="Covert S."/>
            <person name="Cronk Q."/>
            <person name="Cunningham R."/>
            <person name="Davis J."/>
            <person name="Degroeve S."/>
            <person name="Dejardin A."/>
            <person name="Depamphilis C."/>
            <person name="Detter J."/>
            <person name="Dirks B."/>
            <person name="Dubchak I."/>
            <person name="Duplessis S."/>
            <person name="Ehlting J."/>
            <person name="Ellis B."/>
            <person name="Gendler K."/>
            <person name="Goodstein D."/>
            <person name="Gribskov M."/>
            <person name="Grimwood J."/>
            <person name="Groover A."/>
            <person name="Gunter L."/>
            <person name="Hamberger B."/>
            <person name="Heinze B."/>
            <person name="Helariutta Y."/>
            <person name="Henrissat B."/>
            <person name="Holligan D."/>
            <person name="Holt R."/>
            <person name="Huang W."/>
            <person name="Islam-Faridi N."/>
            <person name="Jones S."/>
            <person name="Jones-Rhoades M."/>
            <person name="Jorgensen R."/>
            <person name="Joshi C."/>
            <person name="Kangasjarvi J."/>
            <person name="Karlsson J."/>
            <person name="Kelleher C."/>
            <person name="Kirkpatrick R."/>
            <person name="Kirst M."/>
            <person name="Kohler A."/>
            <person name="Kalluri U."/>
            <person name="Larimer F."/>
            <person name="Leebens-Mack J."/>
            <person name="Leple J.C."/>
            <person name="Locascio P."/>
            <person name="Lou Y."/>
            <person name="Lucas S."/>
            <person name="Martin F."/>
            <person name="Montanini B."/>
            <person name="Napoli C."/>
            <person name="Nelson D.R."/>
            <person name="Nelson C."/>
            <person name="Nieminen K."/>
            <person name="Nilsson O."/>
            <person name="Pereda V."/>
            <person name="Peter G."/>
            <person name="Philippe R."/>
            <person name="Pilate G."/>
            <person name="Poliakov A."/>
            <person name="Razumovskaya J."/>
            <person name="Richardson P."/>
            <person name="Rinaldi C."/>
            <person name="Ritland K."/>
            <person name="Rouze P."/>
            <person name="Ryaboy D."/>
            <person name="Schmutz J."/>
            <person name="Schrader J."/>
            <person name="Segerman B."/>
            <person name="Shin H."/>
            <person name="Siddiqui A."/>
            <person name="Sterky F."/>
            <person name="Terry A."/>
            <person name="Tsai C.J."/>
            <person name="Uberbacher E."/>
            <person name="Unneberg P."/>
            <person name="Vahala J."/>
            <person name="Wall K."/>
            <person name="Wessler S."/>
            <person name="Yang G."/>
            <person name="Yin T."/>
            <person name="Douglas C."/>
            <person name="Marra M."/>
            <person name="Sandberg G."/>
            <person name="Van de Peer Y."/>
            <person name="Rokhsar D."/>
        </authorList>
    </citation>
    <scope>NUCLEOTIDE SEQUENCE [LARGE SCALE GENOMIC DNA]</scope>
    <source>
        <strain evidence="3">cv. Nisqually</strain>
    </source>
</reference>
<organism evidence="2 3">
    <name type="scientific">Populus trichocarpa</name>
    <name type="common">Western balsam poplar</name>
    <name type="synonym">Populus balsamifera subsp. trichocarpa</name>
    <dbReference type="NCBI Taxonomy" id="3694"/>
    <lineage>
        <taxon>Eukaryota</taxon>
        <taxon>Viridiplantae</taxon>
        <taxon>Streptophyta</taxon>
        <taxon>Embryophyta</taxon>
        <taxon>Tracheophyta</taxon>
        <taxon>Spermatophyta</taxon>
        <taxon>Magnoliopsida</taxon>
        <taxon>eudicotyledons</taxon>
        <taxon>Gunneridae</taxon>
        <taxon>Pentapetalae</taxon>
        <taxon>rosids</taxon>
        <taxon>fabids</taxon>
        <taxon>Malpighiales</taxon>
        <taxon>Salicaceae</taxon>
        <taxon>Saliceae</taxon>
        <taxon>Populus</taxon>
    </lineage>
</organism>
<gene>
    <name evidence="2" type="ORF">POPTR_002G097132</name>
</gene>
<dbReference type="EMBL" id="CM009291">
    <property type="protein sequence ID" value="RQO86753.1"/>
    <property type="molecule type" value="Genomic_DNA"/>
</dbReference>
<keyword evidence="1" id="KW-1133">Transmembrane helix</keyword>
<evidence type="ECO:0000256" key="1">
    <source>
        <dbReference type="SAM" id="Phobius"/>
    </source>
</evidence>
<proteinExistence type="predicted"/>
<keyword evidence="1" id="KW-0812">Transmembrane</keyword>
<evidence type="ECO:0000313" key="2">
    <source>
        <dbReference type="EMBL" id="RQO86753.1"/>
    </source>
</evidence>